<proteinExistence type="inferred from homology"/>
<dbReference type="PROSITE" id="PS50983">
    <property type="entry name" value="FE_B12_PBP"/>
    <property type="match status" value="1"/>
</dbReference>
<feature type="signal peptide" evidence="4">
    <location>
        <begin position="1"/>
        <end position="19"/>
    </location>
</feature>
<dbReference type="PROSITE" id="PS51257">
    <property type="entry name" value="PROKAR_LIPOPROTEIN"/>
    <property type="match status" value="1"/>
</dbReference>
<dbReference type="InterPro" id="IPR002491">
    <property type="entry name" value="ABC_transptr_periplasmic_BD"/>
</dbReference>
<dbReference type="InterPro" id="IPR050902">
    <property type="entry name" value="ABC_Transporter_SBP"/>
</dbReference>
<evidence type="ECO:0000313" key="7">
    <source>
        <dbReference type="Proteomes" id="UP001387364"/>
    </source>
</evidence>
<dbReference type="RefSeq" id="WP_338753279.1">
    <property type="nucleotide sequence ID" value="NZ_CP147404.1"/>
</dbReference>
<gene>
    <name evidence="6" type="ORF">WDJ61_03805</name>
</gene>
<dbReference type="PANTHER" id="PTHR30535">
    <property type="entry name" value="VITAMIN B12-BINDING PROTEIN"/>
    <property type="match status" value="1"/>
</dbReference>
<dbReference type="CDD" id="cd01143">
    <property type="entry name" value="YvrC"/>
    <property type="match status" value="1"/>
</dbReference>
<sequence>MKKVSTSILSMLLAAGVLAGCGGEKAAPEKENTNPPKETQEAAFPVTIKDGAGKEVVIDKDPERIVSLIPSNTEIAFELDLDKEIVGVTDNDNYPEEVANIEKVGGMEFNVEKIISLDPDLVLAHASSAHNSKDGLKQLEDAGIDVLVVNDAENFDEVYESIDMIGQATGKAKEADEIVTDMKEDIAEIEEKAKTITDDQMKSVFVEVSPAPEIYTPGKNTFMNEMLDIIHAKNASADLDGWAQVTEEAVIQKNPDVIVTTYGYYVDKPTEQVLSRQGWENVSAIKNKEVHDVHSDLVTRTGPRLTEGLEQLAEAVYPDVFKE</sequence>
<feature type="coiled-coil region" evidence="3">
    <location>
        <begin position="172"/>
        <end position="199"/>
    </location>
</feature>
<evidence type="ECO:0000256" key="1">
    <source>
        <dbReference type="ARBA" id="ARBA00008814"/>
    </source>
</evidence>
<name>A0ABZ2N911_9BACI</name>
<evidence type="ECO:0000313" key="6">
    <source>
        <dbReference type="EMBL" id="WXB93785.1"/>
    </source>
</evidence>
<protein>
    <submittedName>
        <fullName evidence="6">ABC transporter substrate-binding protein</fullName>
    </submittedName>
</protein>
<dbReference type="PANTHER" id="PTHR30535:SF34">
    <property type="entry name" value="MOLYBDATE-BINDING PROTEIN MOLA"/>
    <property type="match status" value="1"/>
</dbReference>
<evidence type="ECO:0000256" key="4">
    <source>
        <dbReference type="SAM" id="SignalP"/>
    </source>
</evidence>
<dbReference type="Proteomes" id="UP001387364">
    <property type="component" value="Chromosome"/>
</dbReference>
<keyword evidence="7" id="KW-1185">Reference proteome</keyword>
<dbReference type="Pfam" id="PF01497">
    <property type="entry name" value="Peripla_BP_2"/>
    <property type="match status" value="1"/>
</dbReference>
<evidence type="ECO:0000256" key="3">
    <source>
        <dbReference type="SAM" id="Coils"/>
    </source>
</evidence>
<dbReference type="SUPFAM" id="SSF53807">
    <property type="entry name" value="Helical backbone' metal receptor"/>
    <property type="match status" value="1"/>
</dbReference>
<dbReference type="NCBIfam" id="NF038402">
    <property type="entry name" value="TroA_like"/>
    <property type="match status" value="1"/>
</dbReference>
<keyword evidence="2 4" id="KW-0732">Signal</keyword>
<evidence type="ECO:0000256" key="2">
    <source>
        <dbReference type="ARBA" id="ARBA00022729"/>
    </source>
</evidence>
<accession>A0ABZ2N911</accession>
<evidence type="ECO:0000259" key="5">
    <source>
        <dbReference type="PROSITE" id="PS50983"/>
    </source>
</evidence>
<dbReference type="Gene3D" id="3.40.50.1980">
    <property type="entry name" value="Nitrogenase molybdenum iron protein domain"/>
    <property type="match status" value="2"/>
</dbReference>
<dbReference type="InterPro" id="IPR054828">
    <property type="entry name" value="Vit_B12_bind_prot"/>
</dbReference>
<organism evidence="6 7">
    <name type="scientific">Bacillus kandeliae</name>
    <dbReference type="NCBI Taxonomy" id="3129297"/>
    <lineage>
        <taxon>Bacteria</taxon>
        <taxon>Bacillati</taxon>
        <taxon>Bacillota</taxon>
        <taxon>Bacilli</taxon>
        <taxon>Bacillales</taxon>
        <taxon>Bacillaceae</taxon>
        <taxon>Bacillus</taxon>
    </lineage>
</organism>
<comment type="similarity">
    <text evidence="1">Belongs to the bacterial solute-binding protein 8 family.</text>
</comment>
<dbReference type="EMBL" id="CP147404">
    <property type="protein sequence ID" value="WXB93785.1"/>
    <property type="molecule type" value="Genomic_DNA"/>
</dbReference>
<keyword evidence="3" id="KW-0175">Coiled coil</keyword>
<feature type="chain" id="PRO_5047236122" evidence="4">
    <location>
        <begin position="20"/>
        <end position="323"/>
    </location>
</feature>
<feature type="domain" description="Fe/B12 periplasmic-binding" evidence="5">
    <location>
        <begin position="64"/>
        <end position="320"/>
    </location>
</feature>
<reference evidence="6 7" key="1">
    <citation type="submission" date="2024-02" db="EMBL/GenBank/DDBJ databases">
        <title>Seven novel Bacillus-like species.</title>
        <authorList>
            <person name="Liu G."/>
        </authorList>
    </citation>
    <scope>NUCLEOTIDE SEQUENCE [LARGE SCALE GENOMIC DNA]</scope>
    <source>
        <strain evidence="6 7">FJAT-52991</strain>
    </source>
</reference>